<sequence length="26" mass="2948">MVVGCTLKLSLLYCFPSNLWYILGRG</sequence>
<dbReference type="AlphaFoldDB" id="A0A0A8YRT8"/>
<name>A0A0A8YRT8_ARUDO</name>
<reference evidence="1" key="2">
    <citation type="journal article" date="2015" name="Data Brief">
        <title>Shoot transcriptome of the giant reed, Arundo donax.</title>
        <authorList>
            <person name="Barrero R.A."/>
            <person name="Guerrero F.D."/>
            <person name="Moolhuijzen P."/>
            <person name="Goolsby J.A."/>
            <person name="Tidwell J."/>
            <person name="Bellgard S.E."/>
            <person name="Bellgard M.I."/>
        </authorList>
    </citation>
    <scope>NUCLEOTIDE SEQUENCE</scope>
    <source>
        <tissue evidence="1">Shoot tissue taken approximately 20 cm above the soil surface</tissue>
    </source>
</reference>
<proteinExistence type="predicted"/>
<dbReference type="EMBL" id="GBRH01269452">
    <property type="protein sequence ID" value="JAD28443.1"/>
    <property type="molecule type" value="Transcribed_RNA"/>
</dbReference>
<organism evidence="1">
    <name type="scientific">Arundo donax</name>
    <name type="common">Giant reed</name>
    <name type="synonym">Donax arundinaceus</name>
    <dbReference type="NCBI Taxonomy" id="35708"/>
    <lineage>
        <taxon>Eukaryota</taxon>
        <taxon>Viridiplantae</taxon>
        <taxon>Streptophyta</taxon>
        <taxon>Embryophyta</taxon>
        <taxon>Tracheophyta</taxon>
        <taxon>Spermatophyta</taxon>
        <taxon>Magnoliopsida</taxon>
        <taxon>Liliopsida</taxon>
        <taxon>Poales</taxon>
        <taxon>Poaceae</taxon>
        <taxon>PACMAD clade</taxon>
        <taxon>Arundinoideae</taxon>
        <taxon>Arundineae</taxon>
        <taxon>Arundo</taxon>
    </lineage>
</organism>
<protein>
    <submittedName>
        <fullName evidence="1">Uncharacterized protein</fullName>
    </submittedName>
</protein>
<reference evidence="1" key="1">
    <citation type="submission" date="2014-09" db="EMBL/GenBank/DDBJ databases">
        <authorList>
            <person name="Magalhaes I.L.F."/>
            <person name="Oliveira U."/>
            <person name="Santos F.R."/>
            <person name="Vidigal T.H.D.A."/>
            <person name="Brescovit A.D."/>
            <person name="Santos A.J."/>
        </authorList>
    </citation>
    <scope>NUCLEOTIDE SEQUENCE</scope>
    <source>
        <tissue evidence="1">Shoot tissue taken approximately 20 cm above the soil surface</tissue>
    </source>
</reference>
<accession>A0A0A8YRT8</accession>
<evidence type="ECO:0000313" key="1">
    <source>
        <dbReference type="EMBL" id="JAD28443.1"/>
    </source>
</evidence>